<keyword evidence="5 9" id="KW-0297">G-protein coupled receptor</keyword>
<evidence type="ECO:0000256" key="9">
    <source>
        <dbReference type="RuleBase" id="RU000688"/>
    </source>
</evidence>
<gene>
    <name evidence="12" type="ORF">PEVE_00041771</name>
</gene>
<feature type="transmembrane region" description="Helical" evidence="10">
    <location>
        <begin position="126"/>
        <end position="147"/>
    </location>
</feature>
<dbReference type="SMART" id="SM01381">
    <property type="entry name" value="7TM_GPCR_Srsx"/>
    <property type="match status" value="1"/>
</dbReference>
<accession>A0ABN8LM86</accession>
<keyword evidence="4 10" id="KW-1133">Transmembrane helix</keyword>
<evidence type="ECO:0000256" key="7">
    <source>
        <dbReference type="ARBA" id="ARBA00023170"/>
    </source>
</evidence>
<comment type="similarity">
    <text evidence="9">Belongs to the G-protein coupled receptor 1 family.</text>
</comment>
<keyword evidence="8 9" id="KW-0807">Transducer</keyword>
<evidence type="ECO:0000313" key="12">
    <source>
        <dbReference type="EMBL" id="CAH3018174.1"/>
    </source>
</evidence>
<comment type="subcellular location">
    <subcellularLocation>
        <location evidence="1">Cell membrane</location>
        <topology evidence="1">Multi-pass membrane protein</topology>
    </subcellularLocation>
</comment>
<dbReference type="SUPFAM" id="SSF81321">
    <property type="entry name" value="Family A G protein-coupled receptor-like"/>
    <property type="match status" value="1"/>
</dbReference>
<feature type="domain" description="G-protein coupled receptors family 1 profile" evidence="11">
    <location>
        <begin position="26"/>
        <end position="284"/>
    </location>
</feature>
<dbReference type="PROSITE" id="PS00237">
    <property type="entry name" value="G_PROTEIN_RECEP_F1_1"/>
    <property type="match status" value="1"/>
</dbReference>
<keyword evidence="13" id="KW-1185">Reference proteome</keyword>
<feature type="transmembrane region" description="Helical" evidence="10">
    <location>
        <begin position="83"/>
        <end position="105"/>
    </location>
</feature>
<dbReference type="Proteomes" id="UP001159427">
    <property type="component" value="Unassembled WGS sequence"/>
</dbReference>
<evidence type="ECO:0000256" key="8">
    <source>
        <dbReference type="ARBA" id="ARBA00023224"/>
    </source>
</evidence>
<dbReference type="PANTHER" id="PTHR24228">
    <property type="entry name" value="B2 BRADYKININ RECEPTOR/ANGIOTENSIN II RECEPTOR"/>
    <property type="match status" value="1"/>
</dbReference>
<keyword evidence="7 9" id="KW-0675">Receptor</keyword>
<feature type="transmembrane region" description="Helical" evidence="10">
    <location>
        <begin position="172"/>
        <end position="195"/>
    </location>
</feature>
<keyword evidence="2" id="KW-1003">Cell membrane</keyword>
<dbReference type="PANTHER" id="PTHR24228:SF59">
    <property type="entry name" value="NEUROPEPTIDE RECEPTOR 15"/>
    <property type="match status" value="1"/>
</dbReference>
<evidence type="ECO:0000256" key="3">
    <source>
        <dbReference type="ARBA" id="ARBA00022692"/>
    </source>
</evidence>
<evidence type="ECO:0000313" key="13">
    <source>
        <dbReference type="Proteomes" id="UP001159427"/>
    </source>
</evidence>
<dbReference type="Pfam" id="PF00001">
    <property type="entry name" value="7tm_1"/>
    <property type="match status" value="1"/>
</dbReference>
<keyword evidence="6 10" id="KW-0472">Membrane</keyword>
<protein>
    <recommendedName>
        <fullName evidence="11">G-protein coupled receptors family 1 profile domain-containing protein</fullName>
    </recommendedName>
</protein>
<keyword evidence="3 9" id="KW-0812">Transmembrane</keyword>
<dbReference type="EMBL" id="CALNXI010000080">
    <property type="protein sequence ID" value="CAH3018174.1"/>
    <property type="molecule type" value="Genomic_DNA"/>
</dbReference>
<feature type="transmembrane region" description="Helical" evidence="10">
    <location>
        <begin position="232"/>
        <end position="253"/>
    </location>
</feature>
<dbReference type="InterPro" id="IPR017452">
    <property type="entry name" value="GPCR_Rhodpsn_7TM"/>
</dbReference>
<organism evidence="12 13">
    <name type="scientific">Porites evermanni</name>
    <dbReference type="NCBI Taxonomy" id="104178"/>
    <lineage>
        <taxon>Eukaryota</taxon>
        <taxon>Metazoa</taxon>
        <taxon>Cnidaria</taxon>
        <taxon>Anthozoa</taxon>
        <taxon>Hexacorallia</taxon>
        <taxon>Scleractinia</taxon>
        <taxon>Fungiina</taxon>
        <taxon>Poritidae</taxon>
        <taxon>Porites</taxon>
    </lineage>
</organism>
<evidence type="ECO:0000256" key="1">
    <source>
        <dbReference type="ARBA" id="ARBA00004651"/>
    </source>
</evidence>
<evidence type="ECO:0000256" key="2">
    <source>
        <dbReference type="ARBA" id="ARBA00022475"/>
    </source>
</evidence>
<dbReference type="CDD" id="cd00637">
    <property type="entry name" value="7tm_classA_rhodopsin-like"/>
    <property type="match status" value="1"/>
</dbReference>
<dbReference type="Gene3D" id="1.20.1070.10">
    <property type="entry name" value="Rhodopsin 7-helix transmembrane proteins"/>
    <property type="match status" value="1"/>
</dbReference>
<name>A0ABN8LM86_9CNID</name>
<evidence type="ECO:0000256" key="10">
    <source>
        <dbReference type="SAM" id="Phobius"/>
    </source>
</evidence>
<feature type="transmembrane region" description="Helical" evidence="10">
    <location>
        <begin position="47"/>
        <end position="71"/>
    </location>
</feature>
<sequence>MPDNGKGVMIFEACICLLMNAVALIGNLLVCLAVYKNSRLRTTTNLYIISLAGTDLLSATLVMPFTAGVLITRKWPFGTVYCFIHGFLANFGLFASTSIMGLTAFNRYVRIVKTTNYSNIFSRKKSRTILICLCVFIAGYIIVPQFAGLQEIGFLPHYASCHIIHHTKAGMIAHYSIVLFLFLMLPFGVAIFCYFKVFAAIQKHNLEVAPGLQSRIRAARITSQEIKISKSLFVVVFGFGLCWIPAWTLAIIKRFCLIPSLPLEYYLLHTGLVFLSSSTNVFIYAGMNSSFKAEFQRILSCRDYLNSRKVSPPLPHHGRLMELRPQLDAK</sequence>
<dbReference type="PROSITE" id="PS50262">
    <property type="entry name" value="G_PROTEIN_RECEP_F1_2"/>
    <property type="match status" value="1"/>
</dbReference>
<evidence type="ECO:0000259" key="11">
    <source>
        <dbReference type="PROSITE" id="PS50262"/>
    </source>
</evidence>
<feature type="transmembrane region" description="Helical" evidence="10">
    <location>
        <begin position="6"/>
        <end position="35"/>
    </location>
</feature>
<dbReference type="InterPro" id="IPR000276">
    <property type="entry name" value="GPCR_Rhodpsn"/>
</dbReference>
<comment type="caution">
    <text evidence="12">The sequence shown here is derived from an EMBL/GenBank/DDBJ whole genome shotgun (WGS) entry which is preliminary data.</text>
</comment>
<evidence type="ECO:0000256" key="6">
    <source>
        <dbReference type="ARBA" id="ARBA00023136"/>
    </source>
</evidence>
<feature type="transmembrane region" description="Helical" evidence="10">
    <location>
        <begin position="265"/>
        <end position="287"/>
    </location>
</feature>
<dbReference type="PRINTS" id="PR00237">
    <property type="entry name" value="GPCRRHODOPSN"/>
</dbReference>
<proteinExistence type="inferred from homology"/>
<evidence type="ECO:0000256" key="4">
    <source>
        <dbReference type="ARBA" id="ARBA00022989"/>
    </source>
</evidence>
<reference evidence="12 13" key="1">
    <citation type="submission" date="2022-05" db="EMBL/GenBank/DDBJ databases">
        <authorList>
            <consortium name="Genoscope - CEA"/>
            <person name="William W."/>
        </authorList>
    </citation>
    <scope>NUCLEOTIDE SEQUENCE [LARGE SCALE GENOMIC DNA]</scope>
</reference>
<evidence type="ECO:0000256" key="5">
    <source>
        <dbReference type="ARBA" id="ARBA00023040"/>
    </source>
</evidence>